<sequence length="77" mass="8486">MSIRIVSAIVSVLGYLIKLVYSSRSAGSPIVPPSSYSNCGIVVVATHSSHCVTYTFLRREKRKGYKGEQFNNIATIY</sequence>
<organism evidence="1 2">
    <name type="scientific">Steinernema glaseri</name>
    <dbReference type="NCBI Taxonomy" id="37863"/>
    <lineage>
        <taxon>Eukaryota</taxon>
        <taxon>Metazoa</taxon>
        <taxon>Ecdysozoa</taxon>
        <taxon>Nematoda</taxon>
        <taxon>Chromadorea</taxon>
        <taxon>Rhabditida</taxon>
        <taxon>Tylenchina</taxon>
        <taxon>Panagrolaimomorpha</taxon>
        <taxon>Strongyloidoidea</taxon>
        <taxon>Steinernematidae</taxon>
        <taxon>Steinernema</taxon>
    </lineage>
</organism>
<protein>
    <submittedName>
        <fullName evidence="2">Secreted protein</fullName>
    </submittedName>
</protein>
<evidence type="ECO:0000313" key="2">
    <source>
        <dbReference type="WBParaSite" id="L893_g15900.t1"/>
    </source>
</evidence>
<accession>A0A1I7YFM0</accession>
<dbReference type="AlphaFoldDB" id="A0A1I7YFM0"/>
<name>A0A1I7YFM0_9BILA</name>
<evidence type="ECO:0000313" key="1">
    <source>
        <dbReference type="Proteomes" id="UP000095287"/>
    </source>
</evidence>
<dbReference type="Proteomes" id="UP000095287">
    <property type="component" value="Unplaced"/>
</dbReference>
<keyword evidence="1" id="KW-1185">Reference proteome</keyword>
<proteinExistence type="predicted"/>
<reference evidence="2" key="1">
    <citation type="submission" date="2016-11" db="UniProtKB">
        <authorList>
            <consortium name="WormBaseParasite"/>
        </authorList>
    </citation>
    <scope>IDENTIFICATION</scope>
</reference>
<dbReference type="WBParaSite" id="L893_g15900.t1">
    <property type="protein sequence ID" value="L893_g15900.t1"/>
    <property type="gene ID" value="L893_g15900"/>
</dbReference>